<dbReference type="RefSeq" id="WP_073603931.1">
    <property type="nucleotide sequence ID" value="NZ_FQXZ01000022.1"/>
</dbReference>
<dbReference type="PANTHER" id="PTHR34980:SF2">
    <property type="entry name" value="INNER MEMBRANE PROTEIN YHAH-RELATED"/>
    <property type="match status" value="1"/>
</dbReference>
<dbReference type="AlphaFoldDB" id="A0A1M5Z3X9"/>
<feature type="transmembrane region" description="Helical" evidence="2">
    <location>
        <begin position="46"/>
        <end position="66"/>
    </location>
</feature>
<evidence type="ECO:0000313" key="4">
    <source>
        <dbReference type="Proteomes" id="UP000184608"/>
    </source>
</evidence>
<dbReference type="OrthoDB" id="9812349at2"/>
<proteinExistence type="predicted"/>
<dbReference type="EMBL" id="FQXZ01000022">
    <property type="protein sequence ID" value="SHI18945.1"/>
    <property type="molecule type" value="Genomic_DNA"/>
</dbReference>
<keyword evidence="2" id="KW-0812">Transmembrane</keyword>
<dbReference type="Pfam" id="PF05656">
    <property type="entry name" value="DUF805"/>
    <property type="match status" value="1"/>
</dbReference>
<dbReference type="Proteomes" id="UP000184608">
    <property type="component" value="Unassembled WGS sequence"/>
</dbReference>
<dbReference type="GO" id="GO:0005886">
    <property type="term" value="C:plasma membrane"/>
    <property type="evidence" value="ECO:0007669"/>
    <property type="project" value="TreeGrafter"/>
</dbReference>
<evidence type="ECO:0000256" key="1">
    <source>
        <dbReference type="SAM" id="MobiDB-lite"/>
    </source>
</evidence>
<dbReference type="STRING" id="1216006.VA7868_02262"/>
<organism evidence="3 4">
    <name type="scientific">Vibrio aerogenes CECT 7868</name>
    <dbReference type="NCBI Taxonomy" id="1216006"/>
    <lineage>
        <taxon>Bacteria</taxon>
        <taxon>Pseudomonadati</taxon>
        <taxon>Pseudomonadota</taxon>
        <taxon>Gammaproteobacteria</taxon>
        <taxon>Vibrionales</taxon>
        <taxon>Vibrionaceae</taxon>
        <taxon>Vibrio</taxon>
    </lineage>
</organism>
<keyword evidence="2" id="KW-1133">Transmembrane helix</keyword>
<feature type="region of interest" description="Disordered" evidence="1">
    <location>
        <begin position="101"/>
        <end position="121"/>
    </location>
</feature>
<dbReference type="PANTHER" id="PTHR34980">
    <property type="entry name" value="INNER MEMBRANE PROTEIN-RELATED-RELATED"/>
    <property type="match status" value="1"/>
</dbReference>
<name>A0A1M5Z3X9_9VIBR</name>
<keyword evidence="2" id="KW-0472">Membrane</keyword>
<keyword evidence="4" id="KW-1185">Reference proteome</keyword>
<protein>
    <submittedName>
        <fullName evidence="3">Inner membrane protein YhaH</fullName>
    </submittedName>
</protein>
<accession>A0A1M5Z3X9</accession>
<feature type="transmembrane region" description="Helical" evidence="2">
    <location>
        <begin position="78"/>
        <end position="98"/>
    </location>
</feature>
<evidence type="ECO:0000256" key="2">
    <source>
        <dbReference type="SAM" id="Phobius"/>
    </source>
</evidence>
<feature type="transmembrane region" description="Helical" evidence="2">
    <location>
        <begin position="23"/>
        <end position="40"/>
    </location>
</feature>
<dbReference type="InterPro" id="IPR008523">
    <property type="entry name" value="DUF805"/>
</dbReference>
<sequence>MEWYIAVIRQYAVFTGRARRKEYWMFFLFNLIFSLIAGVLDGFFGTVAIGTVYGVAVLVPGIAVTVRRLHDTGRSGWWALIALIPFIGTLVLIVLTIFEGDKGSNEYGPDPKASDAAYNPS</sequence>
<gene>
    <name evidence="3" type="primary">yhaH_2</name>
    <name evidence="3" type="ORF">VA7868_02262</name>
</gene>
<reference evidence="3 4" key="1">
    <citation type="submission" date="2016-11" db="EMBL/GenBank/DDBJ databases">
        <authorList>
            <person name="Jaros S."/>
            <person name="Januszkiewicz K."/>
            <person name="Wedrychowicz H."/>
        </authorList>
    </citation>
    <scope>NUCLEOTIDE SEQUENCE [LARGE SCALE GENOMIC DNA]</scope>
    <source>
        <strain evidence="3 4">CECT 7868</strain>
    </source>
</reference>
<evidence type="ECO:0000313" key="3">
    <source>
        <dbReference type="EMBL" id="SHI18945.1"/>
    </source>
</evidence>